<dbReference type="KEGG" id="mets:DK389_03665"/>
<dbReference type="InterPro" id="IPR025310">
    <property type="entry name" value="DUF4164"/>
</dbReference>
<evidence type="ECO:0000313" key="1">
    <source>
        <dbReference type="EMBL" id="AWN39798.1"/>
    </source>
</evidence>
<evidence type="ECO:0008006" key="3">
    <source>
        <dbReference type="Google" id="ProtNLM"/>
    </source>
</evidence>
<dbReference type="Pfam" id="PF13747">
    <property type="entry name" value="DUF4164"/>
    <property type="match status" value="1"/>
</dbReference>
<dbReference type="EMBL" id="CP029550">
    <property type="protein sequence ID" value="AWN39798.1"/>
    <property type="molecule type" value="Genomic_DNA"/>
</dbReference>
<gene>
    <name evidence="1" type="ORF">DK389_03665</name>
</gene>
<accession>A0A2U8W2B1</accession>
<dbReference type="RefSeq" id="WP_109887485.1">
    <property type="nucleotide sequence ID" value="NZ_CP029550.1"/>
</dbReference>
<dbReference type="OrthoDB" id="8001694at2"/>
<dbReference type="AlphaFoldDB" id="A0A2U8W2B1"/>
<protein>
    <recommendedName>
        <fullName evidence="3">DUF4164 domain-containing protein</fullName>
    </recommendedName>
</protein>
<organism evidence="1 2">
    <name type="scientific">Methylobacterium durans</name>
    <dbReference type="NCBI Taxonomy" id="2202825"/>
    <lineage>
        <taxon>Bacteria</taxon>
        <taxon>Pseudomonadati</taxon>
        <taxon>Pseudomonadota</taxon>
        <taxon>Alphaproteobacteria</taxon>
        <taxon>Hyphomicrobiales</taxon>
        <taxon>Methylobacteriaceae</taxon>
        <taxon>Methylobacterium</taxon>
    </lineage>
</organism>
<sequence>MTVSIDDALARLDSALNRLEATVTRRLEAARSPDDRDVELAIMGEDRARLAAALDAAQARLAQVTATADDIGERLDRVIDTVEGVMADQDGAARPHR</sequence>
<keyword evidence="2" id="KW-1185">Reference proteome</keyword>
<reference evidence="2" key="1">
    <citation type="submission" date="2018-05" db="EMBL/GenBank/DDBJ databases">
        <title>Complete Genome Sequence of Methylobacterium sp. 17SD2-17.</title>
        <authorList>
            <person name="Srinivasan S."/>
        </authorList>
    </citation>
    <scope>NUCLEOTIDE SEQUENCE [LARGE SCALE GENOMIC DNA]</scope>
    <source>
        <strain evidence="2">17SD2-17</strain>
    </source>
</reference>
<proteinExistence type="predicted"/>
<dbReference type="Proteomes" id="UP000245926">
    <property type="component" value="Chromosome"/>
</dbReference>
<name>A0A2U8W2B1_9HYPH</name>
<evidence type="ECO:0000313" key="2">
    <source>
        <dbReference type="Proteomes" id="UP000245926"/>
    </source>
</evidence>